<dbReference type="InterPro" id="IPR004090">
    <property type="entry name" value="Chemotax_Me-accpt_rcpt"/>
</dbReference>
<evidence type="ECO:0000259" key="13">
    <source>
        <dbReference type="PROSITE" id="PS50111"/>
    </source>
</evidence>
<dbReference type="Pfam" id="PF17200">
    <property type="entry name" value="sCache_2"/>
    <property type="match status" value="1"/>
</dbReference>
<dbReference type="SMART" id="SM01049">
    <property type="entry name" value="Cache_2"/>
    <property type="match status" value="1"/>
</dbReference>
<dbReference type="Gene3D" id="1.10.287.950">
    <property type="entry name" value="Methyl-accepting chemotaxis protein"/>
    <property type="match status" value="1"/>
</dbReference>
<keyword evidence="8 10" id="KW-0807">Transducer</keyword>
<feature type="domain" description="Methyl-accepting transducer" evidence="13">
    <location>
        <begin position="266"/>
        <end position="495"/>
    </location>
</feature>
<feature type="coiled-coil region" evidence="11">
    <location>
        <begin position="249"/>
        <end position="305"/>
    </location>
</feature>
<dbReference type="RefSeq" id="WP_195816686.1">
    <property type="nucleotide sequence ID" value="NZ_JADOBH010000001.1"/>
</dbReference>
<dbReference type="SMART" id="SM00283">
    <property type="entry name" value="MA"/>
    <property type="match status" value="1"/>
</dbReference>
<evidence type="ECO:0000256" key="2">
    <source>
        <dbReference type="ARBA" id="ARBA00022475"/>
    </source>
</evidence>
<evidence type="ECO:0000256" key="11">
    <source>
        <dbReference type="SAM" id="Coils"/>
    </source>
</evidence>
<keyword evidence="6 12" id="KW-1133">Transmembrane helix</keyword>
<evidence type="ECO:0000256" key="6">
    <source>
        <dbReference type="ARBA" id="ARBA00022989"/>
    </source>
</evidence>
<dbReference type="EMBL" id="JADOBH010000001">
    <property type="protein sequence ID" value="MBF7954420.1"/>
    <property type="molecule type" value="Genomic_DNA"/>
</dbReference>
<feature type="transmembrane region" description="Helical" evidence="12">
    <location>
        <begin position="182"/>
        <end position="203"/>
    </location>
</feature>
<sequence>MKISTRLFVLVGSALLGVSCVVGSALYSLNNSLIEGRKVEIVNLLTKAEHISRYYVQQQSTGKMSQAAAQESAKKMLSELNSDAKSYYWANDDKDLTIVHPNPDLIGKRSGGNHTPSGMMDNEAYKQAVIQDHFGLVDVLVKRSKDQPLQPKLQGVVLLPEWNWMLGTGFFYDDINASFWKMAWELLAISLAILVVVSVIAGVMTRSIRRTLGGEPDIAANIAAQIASGNLGIGVKLAANDRTSLMYTLNEMKHKLRELVQEIQLSSDAIATGASEISMGNTDLSQRTEEQAASLQETAASMEELTATVKLNAENARQASQLAVKASSATQHGGEAMGQLTDTMQRISTESQDIVQIVGVIEGIAFQTNILALNAAVEAARAGEAGRGFAVVASEVRTLAQRSATAAKDIKNLIGESVTRITDGSSQVTLVGQRMNEIVQSIRQVNDIMDEIASASSEQSIGIEQVNLAVTQMDGVTQQNAALVEQAAAAAASLDHQANQLRQTVTVFKL</sequence>
<evidence type="ECO:0000256" key="7">
    <source>
        <dbReference type="ARBA" id="ARBA00023136"/>
    </source>
</evidence>
<keyword evidence="7 12" id="KW-0472">Membrane</keyword>
<comment type="similarity">
    <text evidence="9">Belongs to the methyl-accepting chemotaxis (MCP) protein family.</text>
</comment>
<dbReference type="InterPro" id="IPR004089">
    <property type="entry name" value="MCPsignal_dom"/>
</dbReference>
<name>A0ABS0DLC1_9GAMM</name>
<evidence type="ECO:0000256" key="5">
    <source>
        <dbReference type="ARBA" id="ARBA00022692"/>
    </source>
</evidence>
<evidence type="ECO:0000256" key="10">
    <source>
        <dbReference type="PROSITE-ProRule" id="PRU00284"/>
    </source>
</evidence>
<dbReference type="Gene3D" id="3.30.450.20">
    <property type="entry name" value="PAS domain"/>
    <property type="match status" value="1"/>
</dbReference>
<dbReference type="CDD" id="cd11386">
    <property type="entry name" value="MCP_signal"/>
    <property type="match status" value="1"/>
</dbReference>
<evidence type="ECO:0000256" key="3">
    <source>
        <dbReference type="ARBA" id="ARBA00022481"/>
    </source>
</evidence>
<dbReference type="PANTHER" id="PTHR43531:SF14">
    <property type="entry name" value="METHYL-ACCEPTING CHEMOTAXIS PROTEIN I-RELATED"/>
    <property type="match status" value="1"/>
</dbReference>
<dbReference type="SUPFAM" id="SSF58104">
    <property type="entry name" value="Methyl-accepting chemotaxis protein (MCP) signaling domain"/>
    <property type="match status" value="1"/>
</dbReference>
<evidence type="ECO:0000256" key="12">
    <source>
        <dbReference type="SAM" id="Phobius"/>
    </source>
</evidence>
<keyword evidence="3" id="KW-0488">Methylation</keyword>
<dbReference type="InterPro" id="IPR051310">
    <property type="entry name" value="MCP_chemotaxis"/>
</dbReference>
<evidence type="ECO:0000256" key="4">
    <source>
        <dbReference type="ARBA" id="ARBA00022500"/>
    </source>
</evidence>
<evidence type="ECO:0000313" key="14">
    <source>
        <dbReference type="EMBL" id="MBF7954420.1"/>
    </source>
</evidence>
<keyword evidence="2" id="KW-1003">Cell membrane</keyword>
<dbReference type="PROSITE" id="PS51257">
    <property type="entry name" value="PROKAR_LIPOPROTEIN"/>
    <property type="match status" value="1"/>
</dbReference>
<dbReference type="PRINTS" id="PR00260">
    <property type="entry name" value="CHEMTRNSDUCR"/>
</dbReference>
<dbReference type="Proteomes" id="UP000600307">
    <property type="component" value="Unassembled WGS sequence"/>
</dbReference>
<evidence type="ECO:0000256" key="8">
    <source>
        <dbReference type="ARBA" id="ARBA00023224"/>
    </source>
</evidence>
<evidence type="ECO:0000313" key="15">
    <source>
        <dbReference type="Proteomes" id="UP000600307"/>
    </source>
</evidence>
<gene>
    <name evidence="14" type="ORF">IV431_02485</name>
</gene>
<keyword evidence="4" id="KW-0145">Chemotaxis</keyword>
<evidence type="ECO:0000256" key="1">
    <source>
        <dbReference type="ARBA" id="ARBA00004651"/>
    </source>
</evidence>
<reference evidence="14 15" key="1">
    <citation type="submission" date="2020-11" db="EMBL/GenBank/DDBJ databases">
        <title>Taxonomic investigation of Rahnella spp.</title>
        <authorList>
            <person name="Lee S.D."/>
        </authorList>
    </citation>
    <scope>NUCLEOTIDE SEQUENCE [LARGE SCALE GENOMIC DNA]</scope>
    <source>
        <strain evidence="14 15">SAP-10</strain>
    </source>
</reference>
<dbReference type="PROSITE" id="PS50111">
    <property type="entry name" value="CHEMOTAXIS_TRANSDUC_2"/>
    <property type="match status" value="1"/>
</dbReference>
<organism evidence="14 15">
    <name type="scientific">Rahnella victoriana</name>
    <dbReference type="NCBI Taxonomy" id="1510570"/>
    <lineage>
        <taxon>Bacteria</taxon>
        <taxon>Pseudomonadati</taxon>
        <taxon>Pseudomonadota</taxon>
        <taxon>Gammaproteobacteria</taxon>
        <taxon>Enterobacterales</taxon>
        <taxon>Yersiniaceae</taxon>
        <taxon>Rahnella</taxon>
    </lineage>
</organism>
<proteinExistence type="inferred from homology"/>
<keyword evidence="5 12" id="KW-0812">Transmembrane</keyword>
<keyword evidence="15" id="KW-1185">Reference proteome</keyword>
<dbReference type="InterPro" id="IPR033480">
    <property type="entry name" value="sCache_2"/>
</dbReference>
<dbReference type="Pfam" id="PF00015">
    <property type="entry name" value="MCPsignal"/>
    <property type="match status" value="1"/>
</dbReference>
<comment type="subcellular location">
    <subcellularLocation>
        <location evidence="1">Cell membrane</location>
        <topology evidence="1">Multi-pass membrane protein</topology>
    </subcellularLocation>
</comment>
<evidence type="ECO:0000256" key="9">
    <source>
        <dbReference type="ARBA" id="ARBA00029447"/>
    </source>
</evidence>
<protein>
    <submittedName>
        <fullName evidence="14">Cache domain-containing protein</fullName>
    </submittedName>
</protein>
<keyword evidence="11" id="KW-0175">Coiled coil</keyword>
<dbReference type="PANTHER" id="PTHR43531">
    <property type="entry name" value="PROTEIN ICFG"/>
    <property type="match status" value="1"/>
</dbReference>
<accession>A0ABS0DLC1</accession>
<comment type="caution">
    <text evidence="14">The sequence shown here is derived from an EMBL/GenBank/DDBJ whole genome shotgun (WGS) entry which is preliminary data.</text>
</comment>